<dbReference type="Pfam" id="PF08895">
    <property type="entry name" value="DUF1840"/>
    <property type="match status" value="1"/>
</dbReference>
<dbReference type="AlphaFoldDB" id="A0A495VP55"/>
<dbReference type="EMBL" id="RBXP01000016">
    <property type="protein sequence ID" value="RKT51094.1"/>
    <property type="molecule type" value="Genomic_DNA"/>
</dbReference>
<keyword evidence="3" id="KW-1185">Reference proteome</keyword>
<evidence type="ECO:0000313" key="2">
    <source>
        <dbReference type="EMBL" id="RKT51094.1"/>
    </source>
</evidence>
<dbReference type="RefSeq" id="WP_121458628.1">
    <property type="nucleotide sequence ID" value="NZ_RBXP01000016.1"/>
</dbReference>
<name>A0A495VP55_9RHOO</name>
<feature type="region of interest" description="Disordered" evidence="1">
    <location>
        <begin position="59"/>
        <end position="80"/>
    </location>
</feature>
<gene>
    <name evidence="2" type="ORF">DFR40_2306</name>
</gene>
<protein>
    <submittedName>
        <fullName evidence="2">Uncharacterized protein DUF1840</fullName>
    </submittedName>
</protein>
<evidence type="ECO:0000313" key="3">
    <source>
        <dbReference type="Proteomes" id="UP000270626"/>
    </source>
</evidence>
<organism evidence="2 3">
    <name type="scientific">Azonexus fungiphilus</name>
    <dbReference type="NCBI Taxonomy" id="146940"/>
    <lineage>
        <taxon>Bacteria</taxon>
        <taxon>Pseudomonadati</taxon>
        <taxon>Pseudomonadota</taxon>
        <taxon>Betaproteobacteria</taxon>
        <taxon>Rhodocyclales</taxon>
        <taxon>Azonexaceae</taxon>
        <taxon>Azonexus</taxon>
    </lineage>
</organism>
<evidence type="ECO:0000256" key="1">
    <source>
        <dbReference type="SAM" id="MobiDB-lite"/>
    </source>
</evidence>
<dbReference type="Proteomes" id="UP000270626">
    <property type="component" value="Unassembled WGS sequence"/>
</dbReference>
<accession>A0A495VP55</accession>
<comment type="caution">
    <text evidence="2">The sequence shown here is derived from an EMBL/GenBank/DDBJ whole genome shotgun (WGS) entry which is preliminary data.</text>
</comment>
<reference evidence="2 3" key="1">
    <citation type="submission" date="2018-10" db="EMBL/GenBank/DDBJ databases">
        <title>Genomic Encyclopedia of Type Strains, Phase IV (KMG-IV): sequencing the most valuable type-strain genomes for metagenomic binning, comparative biology and taxonomic classification.</title>
        <authorList>
            <person name="Goeker M."/>
        </authorList>
    </citation>
    <scope>NUCLEOTIDE SEQUENCE [LARGE SCALE GENOMIC DNA]</scope>
    <source>
        <strain evidence="2 3">DSM 23841</strain>
    </source>
</reference>
<proteinExistence type="predicted"/>
<sequence>MDAMIVTFVSSETGEVLMYAETAKTLLDIVGKAGSARGVFTPPEMLSALAKLQAAVAEARRQAAAQPDDDEEDRSKPLPVSLPQRAWPLIDMLERTAKAGPDAHITWTAAADF</sequence>
<dbReference type="OrthoDB" id="5296629at2"/>
<dbReference type="InterPro" id="IPR014991">
    <property type="entry name" value="DUF1840"/>
</dbReference>